<comment type="caution">
    <text evidence="5">The sequence shown here is derived from an EMBL/GenBank/DDBJ whole genome shotgun (WGS) entry which is preliminary data.</text>
</comment>
<evidence type="ECO:0000259" key="4">
    <source>
        <dbReference type="Pfam" id="PF11622"/>
    </source>
</evidence>
<dbReference type="EMBL" id="SMCR01000007">
    <property type="protein sequence ID" value="TCV94379.1"/>
    <property type="molecule type" value="Genomic_DNA"/>
</dbReference>
<evidence type="ECO:0000256" key="2">
    <source>
        <dbReference type="SAM" id="MobiDB-lite"/>
    </source>
</evidence>
<dbReference type="RefSeq" id="WP_131866135.1">
    <property type="nucleotide sequence ID" value="NZ_SMCR01000007.1"/>
</dbReference>
<dbReference type="Gene3D" id="2.60.40.1620">
    <property type="entry name" value="Lipoprotein YajI-like"/>
    <property type="match status" value="1"/>
</dbReference>
<proteinExistence type="predicted"/>
<dbReference type="OrthoDB" id="6504692at2"/>
<dbReference type="InterPro" id="IPR021658">
    <property type="entry name" value="DUF3251"/>
</dbReference>
<evidence type="ECO:0000313" key="6">
    <source>
        <dbReference type="Proteomes" id="UP000295719"/>
    </source>
</evidence>
<dbReference type="InterPro" id="IPR037125">
    <property type="entry name" value="YajI-like_sf"/>
</dbReference>
<name>A0A4V6P447_9GAMM</name>
<evidence type="ECO:0000256" key="3">
    <source>
        <dbReference type="SAM" id="SignalP"/>
    </source>
</evidence>
<feature type="domain" description="DUF3251" evidence="4">
    <location>
        <begin position="25"/>
        <end position="178"/>
    </location>
</feature>
<sequence length="196" mass="20990">MTTGYRTVCTLLALAMLSGCASSTDKELPQLKNQVSKLNQQLQYLNDQASALLLQNTLNEQSTTGVYLYPAAQTAARVDSDAGKLQVSLGRVEPEANGARALLHIRTADATALQSLNAVVDWGQIDPTSGKPLTVDTLSQPISVPASLLGRSEATVELRLSGLTPEQVGYIRLHDITRQSPVNPPSPDATKPRDQQ</sequence>
<protein>
    <submittedName>
        <fullName evidence="5">Uncharacterized protein DUF3251</fullName>
    </submittedName>
</protein>
<organism evidence="5 6">
    <name type="scientific">Biostraticola tofi</name>
    <dbReference type="NCBI Taxonomy" id="466109"/>
    <lineage>
        <taxon>Bacteria</taxon>
        <taxon>Pseudomonadati</taxon>
        <taxon>Pseudomonadota</taxon>
        <taxon>Gammaproteobacteria</taxon>
        <taxon>Enterobacterales</taxon>
        <taxon>Bruguierivoracaceae</taxon>
        <taxon>Biostraticola</taxon>
    </lineage>
</organism>
<keyword evidence="1" id="KW-0175">Coiled coil</keyword>
<evidence type="ECO:0000313" key="5">
    <source>
        <dbReference type="EMBL" id="TCV94379.1"/>
    </source>
</evidence>
<evidence type="ECO:0000256" key="1">
    <source>
        <dbReference type="SAM" id="Coils"/>
    </source>
</evidence>
<feature type="coiled-coil region" evidence="1">
    <location>
        <begin position="21"/>
        <end position="55"/>
    </location>
</feature>
<dbReference type="NCBIfam" id="NF008575">
    <property type="entry name" value="PRK11530.1"/>
    <property type="match status" value="1"/>
</dbReference>
<dbReference type="PROSITE" id="PS51257">
    <property type="entry name" value="PROKAR_LIPOPROTEIN"/>
    <property type="match status" value="1"/>
</dbReference>
<gene>
    <name evidence="5" type="ORF">EDC52_107120</name>
</gene>
<feature type="region of interest" description="Disordered" evidence="2">
    <location>
        <begin position="176"/>
        <end position="196"/>
    </location>
</feature>
<dbReference type="Pfam" id="PF11622">
    <property type="entry name" value="DUF3251"/>
    <property type="match status" value="1"/>
</dbReference>
<accession>A0A4V6P447</accession>
<feature type="signal peptide" evidence="3">
    <location>
        <begin position="1"/>
        <end position="21"/>
    </location>
</feature>
<reference evidence="5 6" key="1">
    <citation type="submission" date="2019-03" db="EMBL/GenBank/DDBJ databases">
        <title>Genomic Encyclopedia of Type Strains, Phase IV (KMG-IV): sequencing the most valuable type-strain genomes for metagenomic binning, comparative biology and taxonomic classification.</title>
        <authorList>
            <person name="Goeker M."/>
        </authorList>
    </citation>
    <scope>NUCLEOTIDE SEQUENCE [LARGE SCALE GENOMIC DNA]</scope>
    <source>
        <strain evidence="5 6">DSM 19580</strain>
    </source>
</reference>
<dbReference type="AlphaFoldDB" id="A0A4V6P447"/>
<keyword evidence="3" id="KW-0732">Signal</keyword>
<dbReference type="Proteomes" id="UP000295719">
    <property type="component" value="Unassembled WGS sequence"/>
</dbReference>
<keyword evidence="6" id="KW-1185">Reference proteome</keyword>
<feature type="chain" id="PRO_5020961897" evidence="3">
    <location>
        <begin position="22"/>
        <end position="196"/>
    </location>
</feature>